<name>A0AAN9TL14_9HEMI</name>
<organism evidence="3 4">
    <name type="scientific">Parthenolecanium corni</name>
    <dbReference type="NCBI Taxonomy" id="536013"/>
    <lineage>
        <taxon>Eukaryota</taxon>
        <taxon>Metazoa</taxon>
        <taxon>Ecdysozoa</taxon>
        <taxon>Arthropoda</taxon>
        <taxon>Hexapoda</taxon>
        <taxon>Insecta</taxon>
        <taxon>Pterygota</taxon>
        <taxon>Neoptera</taxon>
        <taxon>Paraneoptera</taxon>
        <taxon>Hemiptera</taxon>
        <taxon>Sternorrhyncha</taxon>
        <taxon>Coccoidea</taxon>
        <taxon>Coccidae</taxon>
        <taxon>Parthenolecanium</taxon>
    </lineage>
</organism>
<evidence type="ECO:0000259" key="2">
    <source>
        <dbReference type="Pfam" id="PF04127"/>
    </source>
</evidence>
<feature type="domain" description="DNA/pantothenate metabolism flavoprotein C-terminal" evidence="2">
    <location>
        <begin position="170"/>
        <end position="274"/>
    </location>
</feature>
<dbReference type="GO" id="GO:0003824">
    <property type="term" value="F:catalytic activity"/>
    <property type="evidence" value="ECO:0007669"/>
    <property type="project" value="UniProtKB-ARBA"/>
</dbReference>
<accession>A0AAN9TL14</accession>
<comment type="caution">
    <text evidence="3">The sequence shown here is derived from an EMBL/GenBank/DDBJ whole genome shotgun (WGS) entry which is preliminary data.</text>
</comment>
<proteinExistence type="inferred from homology"/>
<dbReference type="AlphaFoldDB" id="A0AAN9TL14"/>
<dbReference type="Gene3D" id="3.40.50.10300">
    <property type="entry name" value="CoaB-like"/>
    <property type="match status" value="1"/>
</dbReference>
<sequence>MSSHWQTFYETQAKPDNYDEQMKLVRSFVQSHLDQKVALISSGGTTVPMEHNTVRFVDNFSAGTRGSVSTEYFLENGYAVVFLYRWKSLEPYSRHLQGSQILDSLDVIQGDVIVKEESKSKLLQIITKYQKVENENRLLRVPFTSLFDYLWFLRGICTELAAFGPKCLLYLAAAVSDFYIPSEQMVEHKIQSGGGPLSITLQLVPKMLVPVTTSWVPHAYVISFKLETDENLLVQKARKALDTYKHKLVIGNMLQTRKSRVVLVTQTEEKEIILSSEELKKGGEIEQRIVEDVIRRHEQYLADR</sequence>
<gene>
    <name evidence="3" type="ORF">V9T40_012808</name>
</gene>
<keyword evidence="4" id="KW-1185">Reference proteome</keyword>
<dbReference type="EMBL" id="JBBCAQ010000036">
    <property type="protein sequence ID" value="KAK7576522.1"/>
    <property type="molecule type" value="Genomic_DNA"/>
</dbReference>
<reference evidence="3 4" key="1">
    <citation type="submission" date="2024-03" db="EMBL/GenBank/DDBJ databases">
        <title>Adaptation during the transition from Ophiocordyceps entomopathogen to insect associate is accompanied by gene loss and intensified selection.</title>
        <authorList>
            <person name="Ward C.M."/>
            <person name="Onetto C.A."/>
            <person name="Borneman A.R."/>
        </authorList>
    </citation>
    <scope>NUCLEOTIDE SEQUENCE [LARGE SCALE GENOMIC DNA]</scope>
    <source>
        <strain evidence="3">AWRI1</strain>
        <tissue evidence="3">Single Adult Female</tissue>
    </source>
</reference>
<dbReference type="PANTHER" id="PTHR12290">
    <property type="entry name" value="CORNICHON-RELATED"/>
    <property type="match status" value="1"/>
</dbReference>
<dbReference type="InterPro" id="IPR007085">
    <property type="entry name" value="DNA/pantothenate-metab_flavo_C"/>
</dbReference>
<evidence type="ECO:0000313" key="3">
    <source>
        <dbReference type="EMBL" id="KAK7576522.1"/>
    </source>
</evidence>
<protein>
    <recommendedName>
        <fullName evidence="2">DNA/pantothenate metabolism flavoprotein C-terminal domain-containing protein</fullName>
    </recommendedName>
</protein>
<dbReference type="GO" id="GO:0015937">
    <property type="term" value="P:coenzyme A biosynthetic process"/>
    <property type="evidence" value="ECO:0007669"/>
    <property type="project" value="UniProtKB-ARBA"/>
</dbReference>
<comment type="similarity">
    <text evidence="1">Belongs to the PPC synthetase family.</text>
</comment>
<dbReference type="Pfam" id="PF04127">
    <property type="entry name" value="DFP"/>
    <property type="match status" value="1"/>
</dbReference>
<dbReference type="Proteomes" id="UP001367676">
    <property type="component" value="Unassembled WGS sequence"/>
</dbReference>
<evidence type="ECO:0000313" key="4">
    <source>
        <dbReference type="Proteomes" id="UP001367676"/>
    </source>
</evidence>
<dbReference type="InterPro" id="IPR035929">
    <property type="entry name" value="CoaB-like_sf"/>
</dbReference>
<dbReference type="SUPFAM" id="SSF102645">
    <property type="entry name" value="CoaB-like"/>
    <property type="match status" value="1"/>
</dbReference>
<evidence type="ECO:0000256" key="1">
    <source>
        <dbReference type="ARBA" id="ARBA00005703"/>
    </source>
</evidence>